<evidence type="ECO:0000313" key="3">
    <source>
        <dbReference type="Proteomes" id="UP001334084"/>
    </source>
</evidence>
<accession>A0AAX4J9F4</accession>
<dbReference type="GO" id="GO:0005840">
    <property type="term" value="C:ribosome"/>
    <property type="evidence" value="ECO:0007669"/>
    <property type="project" value="UniProtKB-KW"/>
</dbReference>
<reference evidence="2" key="1">
    <citation type="journal article" date="2024" name="BMC Genomics">
        <title>Functional annotation of a divergent genome using sequence and structure-based similarity.</title>
        <authorList>
            <person name="Svedberg D."/>
            <person name="Winiger R.R."/>
            <person name="Berg A."/>
            <person name="Sharma H."/>
            <person name="Tellgren-Roth C."/>
            <person name="Debrunner-Vossbrinck B.A."/>
            <person name="Vossbrinck C.R."/>
            <person name="Barandun J."/>
        </authorList>
    </citation>
    <scope>NUCLEOTIDE SEQUENCE</scope>
    <source>
        <strain evidence="2">Illinois isolate</strain>
    </source>
</reference>
<protein>
    <submittedName>
        <fullName evidence="2">Ribosomal protein msL1</fullName>
    </submittedName>
</protein>
<organism evidence="2 3">
    <name type="scientific">Vairimorpha necatrix</name>
    <dbReference type="NCBI Taxonomy" id="6039"/>
    <lineage>
        <taxon>Eukaryota</taxon>
        <taxon>Fungi</taxon>
        <taxon>Fungi incertae sedis</taxon>
        <taxon>Microsporidia</taxon>
        <taxon>Nosematidae</taxon>
        <taxon>Vairimorpha</taxon>
    </lineage>
</organism>
<dbReference type="KEGG" id="vnx:VNE69_02093"/>
<gene>
    <name evidence="2" type="ORF">VNE69_02093</name>
</gene>
<feature type="coiled-coil region" evidence="1">
    <location>
        <begin position="30"/>
        <end position="64"/>
    </location>
</feature>
<proteinExistence type="predicted"/>
<keyword evidence="2" id="KW-0687">Ribonucleoprotein</keyword>
<keyword evidence="2" id="KW-0689">Ribosomal protein</keyword>
<dbReference type="EMBL" id="CP142727">
    <property type="protein sequence ID" value="WUR02566.1"/>
    <property type="molecule type" value="Genomic_DNA"/>
</dbReference>
<keyword evidence="1" id="KW-0175">Coiled coil</keyword>
<name>A0AAX4J9F4_9MICR</name>
<evidence type="ECO:0000256" key="1">
    <source>
        <dbReference type="SAM" id="Coils"/>
    </source>
</evidence>
<dbReference type="RefSeq" id="XP_065328711.1">
    <property type="nucleotide sequence ID" value="XM_065472639.1"/>
</dbReference>
<evidence type="ECO:0000313" key="2">
    <source>
        <dbReference type="EMBL" id="WUR02566.1"/>
    </source>
</evidence>
<keyword evidence="3" id="KW-1185">Reference proteome</keyword>
<dbReference type="Proteomes" id="UP001334084">
    <property type="component" value="Chromosome 2"/>
</dbReference>
<dbReference type="AlphaFoldDB" id="A0AAX4J9F4"/>
<sequence>MASKLKKSWKDEKKKSKTAIFSLEKQKVMKQERLQKAKILREKIKGLKEKKKQYYLDLARQKADKFEADKLLN</sequence>
<dbReference type="GeneID" id="90540383"/>